<feature type="region of interest" description="Disordered" evidence="1">
    <location>
        <begin position="1"/>
        <end position="21"/>
    </location>
</feature>
<dbReference type="OrthoDB" id="10577522at2759"/>
<evidence type="ECO:0000256" key="1">
    <source>
        <dbReference type="SAM" id="MobiDB-lite"/>
    </source>
</evidence>
<feature type="region of interest" description="Disordered" evidence="1">
    <location>
        <begin position="144"/>
        <end position="167"/>
    </location>
</feature>
<dbReference type="VEuPathDB" id="FungiDB:BON22_2782"/>
<dbReference type="EMBL" id="MPUK01000004">
    <property type="protein sequence ID" value="ONH67576.1"/>
    <property type="molecule type" value="Genomic_DNA"/>
</dbReference>
<organism evidence="2">
    <name type="scientific">Cyberlindnera fabianii</name>
    <name type="common">Yeast</name>
    <name type="synonym">Hansenula fabianii</name>
    <dbReference type="NCBI Taxonomy" id="36022"/>
    <lineage>
        <taxon>Eukaryota</taxon>
        <taxon>Fungi</taxon>
        <taxon>Dikarya</taxon>
        <taxon>Ascomycota</taxon>
        <taxon>Saccharomycotina</taxon>
        <taxon>Saccharomycetes</taxon>
        <taxon>Phaffomycetales</taxon>
        <taxon>Phaffomycetaceae</taxon>
        <taxon>Cyberlindnera</taxon>
    </lineage>
</organism>
<keyword evidence="4" id="KW-1185">Reference proteome</keyword>
<dbReference type="AlphaFoldDB" id="A0A061BI27"/>
<dbReference type="EMBL" id="LK052909">
    <property type="protein sequence ID" value="CDR46637.1"/>
    <property type="molecule type" value="Genomic_DNA"/>
</dbReference>
<proteinExistence type="predicted"/>
<protein>
    <submittedName>
        <fullName evidence="2">CYFA0S24e01684g1_1</fullName>
    </submittedName>
</protein>
<feature type="compositionally biased region" description="Low complexity" evidence="1">
    <location>
        <begin position="155"/>
        <end position="167"/>
    </location>
</feature>
<evidence type="ECO:0000313" key="3">
    <source>
        <dbReference type="EMBL" id="ONH67576.1"/>
    </source>
</evidence>
<dbReference type="Proteomes" id="UP000189513">
    <property type="component" value="Unassembled WGS sequence"/>
</dbReference>
<name>A0A061BI27_CYBFA</name>
<reference evidence="4" key="2">
    <citation type="journal article" date="2017" name="Genome Announc.">
        <title>Genome sequences of Cyberlindnera fabianii 65, Pichia kudriavzevii 129, and Saccharomyces cerevisiae 131 isolated from fermented masau fruits in Zimbabwe.</title>
        <authorList>
            <person name="van Rijswijck I.M.H."/>
            <person name="Derks M.F.L."/>
            <person name="Abee T."/>
            <person name="de Ridder D."/>
            <person name="Smid E.J."/>
        </authorList>
    </citation>
    <scope>NUCLEOTIDE SEQUENCE [LARGE SCALE GENOMIC DNA]</scope>
    <source>
        <strain evidence="4">65</strain>
    </source>
</reference>
<reference evidence="2" key="1">
    <citation type="journal article" date="2014" name="Genome Announc.">
        <title>Genome sequence of the yeast Cyberlindnera fabianii (Hansenula fabianii).</title>
        <authorList>
            <person name="Freel K.C."/>
            <person name="Sarilar V."/>
            <person name="Neuveglise C."/>
            <person name="Devillers H."/>
            <person name="Friedrich A."/>
            <person name="Schacherer J."/>
        </authorList>
    </citation>
    <scope>NUCLEOTIDE SEQUENCE</scope>
    <source>
        <strain evidence="2">YJS4271</strain>
    </source>
</reference>
<gene>
    <name evidence="3" type="ORF">BON22_2782</name>
    <name evidence="2" type="ORF">CYFA0S_24e01684g</name>
</gene>
<sequence>MRSSKQPGLPQPYNMRPKRSAGLTTPQKKLLMYFLALFCIGFFLWEASRASKVETEVLFDSEMTNERKGIKNKASVDLNGGAVVPEAGSPPLGPDAANAAGLAGVGNEIKAEAGAAVRAAGEATKKKLLNNPNVVQQVAVGPGGVGVDKAGNEQPAAAKKANAPGLA</sequence>
<reference evidence="3" key="3">
    <citation type="submission" date="2017-01" db="EMBL/GenBank/DDBJ databases">
        <authorList>
            <person name="Mah S.A."/>
            <person name="Swanson W.J."/>
            <person name="Moy G.W."/>
            <person name="Vacquier V.D."/>
        </authorList>
    </citation>
    <scope>NUCLEOTIDE SEQUENCE [LARGE SCALE GENOMIC DNA]</scope>
    <source>
        <strain evidence="3">65</strain>
    </source>
</reference>
<evidence type="ECO:0000313" key="2">
    <source>
        <dbReference type="EMBL" id="CDR46637.1"/>
    </source>
</evidence>
<evidence type="ECO:0000313" key="4">
    <source>
        <dbReference type="Proteomes" id="UP000189513"/>
    </source>
</evidence>
<accession>A0A061BI27</accession>